<dbReference type="GO" id="GO:0000049">
    <property type="term" value="F:tRNA binding"/>
    <property type="evidence" value="ECO:0007669"/>
    <property type="project" value="TreeGrafter"/>
</dbReference>
<evidence type="ECO:0000256" key="7">
    <source>
        <dbReference type="ARBA" id="ARBA00048366"/>
    </source>
</evidence>
<evidence type="ECO:0000313" key="9">
    <source>
        <dbReference type="WBParaSite" id="Smp_300390.3"/>
    </source>
</evidence>
<dbReference type="InterPro" id="IPR050156">
    <property type="entry name" value="TC-AMP_synthase_SUA5"/>
</dbReference>
<accession>A0A5K4F1V5</accession>
<keyword evidence="6" id="KW-0808">Transferase</keyword>
<dbReference type="GO" id="GO:0006450">
    <property type="term" value="P:regulation of translational fidelity"/>
    <property type="evidence" value="ECO:0007669"/>
    <property type="project" value="TreeGrafter"/>
</dbReference>
<dbReference type="SUPFAM" id="SSF55821">
    <property type="entry name" value="YrdC/RibB"/>
    <property type="match status" value="1"/>
</dbReference>
<name>A0A5K4F1V5_SCHMA</name>
<evidence type="ECO:0000256" key="5">
    <source>
        <dbReference type="ARBA" id="ARBA00022490"/>
    </source>
</evidence>
<evidence type="ECO:0000259" key="8">
    <source>
        <dbReference type="PROSITE" id="PS51163"/>
    </source>
</evidence>
<evidence type="ECO:0000256" key="3">
    <source>
        <dbReference type="ARBA" id="ARBA00012584"/>
    </source>
</evidence>
<reference evidence="9" key="1">
    <citation type="submission" date="2019-11" db="UniProtKB">
        <authorList>
            <consortium name="WormBaseParasite"/>
        </authorList>
    </citation>
    <scope>IDENTIFICATION</scope>
    <source>
        <strain evidence="9">Puerto Rican</strain>
    </source>
</reference>
<feature type="domain" description="YrdC-like" evidence="8">
    <location>
        <begin position="28"/>
        <end position="273"/>
    </location>
</feature>
<comment type="subcellular location">
    <subcellularLocation>
        <location evidence="1">Cytoplasm</location>
    </subcellularLocation>
</comment>
<dbReference type="PROSITE" id="PS51163">
    <property type="entry name" value="YRDC"/>
    <property type="match status" value="1"/>
</dbReference>
<keyword evidence="5" id="KW-0963">Cytoplasm</keyword>
<proteinExistence type="inferred from homology"/>
<dbReference type="GO" id="GO:0061710">
    <property type="term" value="F:L-threonylcarbamoyladenylate synthase"/>
    <property type="evidence" value="ECO:0007669"/>
    <property type="project" value="UniProtKB-EC"/>
</dbReference>
<dbReference type="PANTHER" id="PTHR17490">
    <property type="entry name" value="SUA5"/>
    <property type="match status" value="1"/>
</dbReference>
<evidence type="ECO:0000256" key="4">
    <source>
        <dbReference type="ARBA" id="ARBA00015492"/>
    </source>
</evidence>
<evidence type="ECO:0000256" key="2">
    <source>
        <dbReference type="ARBA" id="ARBA00007663"/>
    </source>
</evidence>
<evidence type="ECO:0000256" key="1">
    <source>
        <dbReference type="ARBA" id="ARBA00004496"/>
    </source>
</evidence>
<dbReference type="FunCoup" id="A0A5K4F1V5">
    <property type="interactions" value="367"/>
</dbReference>
<protein>
    <recommendedName>
        <fullName evidence="4">Threonylcarbamoyl-AMP synthase</fullName>
        <ecNumber evidence="3">2.7.7.87</ecNumber>
    </recommendedName>
</protein>
<dbReference type="Pfam" id="PF01300">
    <property type="entry name" value="Sua5_yciO_yrdC"/>
    <property type="match status" value="1"/>
</dbReference>
<dbReference type="AlphaFoldDB" id="A0A5K4F1V5"/>
<organism evidence="9">
    <name type="scientific">Schistosoma mansoni</name>
    <name type="common">Blood fluke</name>
    <dbReference type="NCBI Taxonomy" id="6183"/>
    <lineage>
        <taxon>Eukaryota</taxon>
        <taxon>Metazoa</taxon>
        <taxon>Spiralia</taxon>
        <taxon>Lophotrochozoa</taxon>
        <taxon>Platyhelminthes</taxon>
        <taxon>Trematoda</taxon>
        <taxon>Digenea</taxon>
        <taxon>Strigeidida</taxon>
        <taxon>Schistosomatoidea</taxon>
        <taxon>Schistosomatidae</taxon>
        <taxon>Schistosoma</taxon>
    </lineage>
</organism>
<comment type="similarity">
    <text evidence="2">Belongs to the SUA5 family.</text>
</comment>
<dbReference type="InterPro" id="IPR006070">
    <property type="entry name" value="Sua5-like_dom"/>
</dbReference>
<dbReference type="InterPro" id="IPR017945">
    <property type="entry name" value="DHBP_synth_RibB-like_a/b_dom"/>
</dbReference>
<dbReference type="WBParaSite" id="Smp_300390.3">
    <property type="protein sequence ID" value="Smp_300390.3"/>
    <property type="gene ID" value="Smp_300390"/>
</dbReference>
<sequence>MPSKLCHLLTNFYPTIMNNKIINVKDASLNLNAIVQLISQNDGVVALPTDTIYGLACSVFNTEAIERIRRIKGRSETKPMAICLDQVSHISHWCDTKNIPTGLLSDLLPGPVTVLLPRFSDRLQDPLSTRLLNLGDKRVGIRIPDSGFIRKLISALNEQTRSSSIIGNNVEHSSGCDERDSISISGGHPLVLTSANLSGQPSAIQIEVMTYVNSCVLKEFSEIWSSIDLIINGGPIQSDIFSGNSDCSRAGSTIIDLCNCDKSVYSVVRNGSAYNATVAILEGRYNLSLSDNFSNTNN</sequence>
<evidence type="ECO:0000256" key="6">
    <source>
        <dbReference type="ARBA" id="ARBA00022679"/>
    </source>
</evidence>
<dbReference type="Gene3D" id="3.90.870.10">
    <property type="entry name" value="DHBP synthase"/>
    <property type="match status" value="2"/>
</dbReference>
<dbReference type="STRING" id="6183.A0A5K4F1V5"/>
<dbReference type="PANTHER" id="PTHR17490:SF10">
    <property type="entry name" value="THREONYLCARBAMOYL-AMP SYNTHASE"/>
    <property type="match status" value="1"/>
</dbReference>
<dbReference type="InParanoid" id="A0A5K4F1V5"/>
<comment type="catalytic activity">
    <reaction evidence="7">
        <text>L-threonine + hydrogencarbonate + ATP = L-threonylcarbamoyladenylate + diphosphate + H2O</text>
        <dbReference type="Rhea" id="RHEA:36407"/>
        <dbReference type="ChEBI" id="CHEBI:15377"/>
        <dbReference type="ChEBI" id="CHEBI:17544"/>
        <dbReference type="ChEBI" id="CHEBI:30616"/>
        <dbReference type="ChEBI" id="CHEBI:33019"/>
        <dbReference type="ChEBI" id="CHEBI:57926"/>
        <dbReference type="ChEBI" id="CHEBI:73682"/>
        <dbReference type="EC" id="2.7.7.87"/>
    </reaction>
</comment>
<dbReference type="GO" id="GO:0005737">
    <property type="term" value="C:cytoplasm"/>
    <property type="evidence" value="ECO:0007669"/>
    <property type="project" value="UniProtKB-SubCell"/>
</dbReference>
<dbReference type="EC" id="2.7.7.87" evidence="3"/>
<dbReference type="GO" id="GO:0003725">
    <property type="term" value="F:double-stranded RNA binding"/>
    <property type="evidence" value="ECO:0007669"/>
    <property type="project" value="InterPro"/>
</dbReference>